<proteinExistence type="predicted"/>
<name>A0A4P7N9G9_PYROR</name>
<dbReference type="EMBL" id="CP034205">
    <property type="protein sequence ID" value="QBZ56794.1"/>
    <property type="molecule type" value="Genomic_DNA"/>
</dbReference>
<reference evidence="2 3" key="1">
    <citation type="journal article" date="2019" name="Mol. Biol. Evol.">
        <title>Blast fungal genomes show frequent chromosomal changes, gene gains and losses, and effector gene turnover.</title>
        <authorList>
            <person name="Gomez Luciano L.B."/>
            <person name="Jason Tsai I."/>
            <person name="Chuma I."/>
            <person name="Tosa Y."/>
            <person name="Chen Y.H."/>
            <person name="Li J.Y."/>
            <person name="Li M.Y."/>
            <person name="Jade Lu M.Y."/>
            <person name="Nakayashiki H."/>
            <person name="Li W.H."/>
        </authorList>
    </citation>
    <scope>NUCLEOTIDE SEQUENCE [LARGE SCALE GENOMIC DNA]</scope>
    <source>
        <strain evidence="2">MZ5-1-6</strain>
    </source>
</reference>
<feature type="region of interest" description="Disordered" evidence="1">
    <location>
        <begin position="1"/>
        <end position="46"/>
    </location>
</feature>
<organism evidence="2 3">
    <name type="scientific">Pyricularia oryzae</name>
    <name type="common">Rice blast fungus</name>
    <name type="synonym">Magnaporthe oryzae</name>
    <dbReference type="NCBI Taxonomy" id="318829"/>
    <lineage>
        <taxon>Eukaryota</taxon>
        <taxon>Fungi</taxon>
        <taxon>Dikarya</taxon>
        <taxon>Ascomycota</taxon>
        <taxon>Pezizomycotina</taxon>
        <taxon>Sordariomycetes</taxon>
        <taxon>Sordariomycetidae</taxon>
        <taxon>Magnaporthales</taxon>
        <taxon>Pyriculariaceae</taxon>
        <taxon>Pyricularia</taxon>
    </lineage>
</organism>
<accession>A0A4P7N9G9</accession>
<dbReference type="AlphaFoldDB" id="A0A4P7N9G9"/>
<feature type="compositionally biased region" description="Basic and acidic residues" evidence="1">
    <location>
        <begin position="22"/>
        <end position="46"/>
    </location>
</feature>
<evidence type="ECO:0000256" key="1">
    <source>
        <dbReference type="SAM" id="MobiDB-lite"/>
    </source>
</evidence>
<feature type="compositionally biased region" description="Basic residues" evidence="1">
    <location>
        <begin position="12"/>
        <end position="21"/>
    </location>
</feature>
<evidence type="ECO:0000313" key="3">
    <source>
        <dbReference type="Proteomes" id="UP000294847"/>
    </source>
</evidence>
<dbReference type="Proteomes" id="UP000294847">
    <property type="component" value="Chromosome 2"/>
</dbReference>
<gene>
    <name evidence="2" type="ORF">PoMZ_01710</name>
</gene>
<protein>
    <submittedName>
        <fullName evidence="2">Uncharacterized protein</fullName>
    </submittedName>
</protein>
<sequence>MDGSTNVEKLKRQLRKAKQRAKKEQQRAEEADKERQRERQRADALKRQTQPTIINKYIAVLHNLVFSRFEIEQDRKLTSKGSITNPRNKWCPTYIQPWSDFIQQQKITFGTIYDTFPADNRIFENRTFLTGLGKRISGRRILNEKTLESFFHINVEDPVKTIINQLRKVEKIKNAFDLGKGIIFKNHIHAINDVAGKVVYRDTPSTPPATPNHNFDLNRLRPD</sequence>
<evidence type="ECO:0000313" key="2">
    <source>
        <dbReference type="EMBL" id="QBZ56794.1"/>
    </source>
</evidence>
<feature type="region of interest" description="Disordered" evidence="1">
    <location>
        <begin position="204"/>
        <end position="223"/>
    </location>
</feature>